<sequence>MISIDRLEHIQPYAPKREKKYILLWCTSGDLLLRVDDKKLRLSKSELLTITSGQYFGILEQNKAMGFMLDFTLDFFCKTDHDIELVFQNGLFCHFDENELIAIPSPEQISGILEMIFKEFFVQPYQYLISIHSYVSLLLVEINRARIVNGYEIWKPDALFLRFLELVRNDFGEFVSLKELAQKLGTTTVRLNELSKSYTGKTALTVIFGLQISEAKRLMYYENLLMKEVAQRIGFEDQYYFSKFFKKQTGYSPTAYLKTIAS</sequence>
<dbReference type="InterPro" id="IPR018060">
    <property type="entry name" value="HTH_AraC"/>
</dbReference>
<gene>
    <name evidence="5" type="ORF">CLV81_2642</name>
</gene>
<evidence type="ECO:0000313" key="6">
    <source>
        <dbReference type="Proteomes" id="UP000237640"/>
    </source>
</evidence>
<accession>A0A2T0M9Q7</accession>
<dbReference type="AlphaFoldDB" id="A0A2T0M9Q7"/>
<keyword evidence="1" id="KW-0805">Transcription regulation</keyword>
<dbReference type="GO" id="GO:0003700">
    <property type="term" value="F:DNA-binding transcription factor activity"/>
    <property type="evidence" value="ECO:0007669"/>
    <property type="project" value="InterPro"/>
</dbReference>
<evidence type="ECO:0000259" key="4">
    <source>
        <dbReference type="PROSITE" id="PS01124"/>
    </source>
</evidence>
<proteinExistence type="predicted"/>
<dbReference type="RefSeq" id="WP_106145539.1">
    <property type="nucleotide sequence ID" value="NZ_PVYX01000002.1"/>
</dbReference>
<evidence type="ECO:0000256" key="2">
    <source>
        <dbReference type="ARBA" id="ARBA00023125"/>
    </source>
</evidence>
<dbReference type="InterPro" id="IPR009057">
    <property type="entry name" value="Homeodomain-like_sf"/>
</dbReference>
<name>A0A2T0M9Q7_9FLAO</name>
<dbReference type="PROSITE" id="PS01124">
    <property type="entry name" value="HTH_ARAC_FAMILY_2"/>
    <property type="match status" value="1"/>
</dbReference>
<reference evidence="5 6" key="1">
    <citation type="submission" date="2018-03" db="EMBL/GenBank/DDBJ databases">
        <title>Genomic Encyclopedia of Archaeal and Bacterial Type Strains, Phase II (KMG-II): from individual species to whole genera.</title>
        <authorList>
            <person name="Goeker M."/>
        </authorList>
    </citation>
    <scope>NUCLEOTIDE SEQUENCE [LARGE SCALE GENOMIC DNA]</scope>
    <source>
        <strain evidence="5 6">DSM 25027</strain>
    </source>
</reference>
<feature type="domain" description="HTH araC/xylS-type" evidence="4">
    <location>
        <begin position="161"/>
        <end position="259"/>
    </location>
</feature>
<dbReference type="InterPro" id="IPR018062">
    <property type="entry name" value="HTH_AraC-typ_CS"/>
</dbReference>
<dbReference type="PANTHER" id="PTHR43280">
    <property type="entry name" value="ARAC-FAMILY TRANSCRIPTIONAL REGULATOR"/>
    <property type="match status" value="1"/>
</dbReference>
<dbReference type="PRINTS" id="PR00032">
    <property type="entry name" value="HTHARAC"/>
</dbReference>
<dbReference type="SMART" id="SM00342">
    <property type="entry name" value="HTH_ARAC"/>
    <property type="match status" value="1"/>
</dbReference>
<evidence type="ECO:0000256" key="1">
    <source>
        <dbReference type="ARBA" id="ARBA00023015"/>
    </source>
</evidence>
<keyword evidence="6" id="KW-1185">Reference proteome</keyword>
<dbReference type="Gene3D" id="1.10.10.60">
    <property type="entry name" value="Homeodomain-like"/>
    <property type="match status" value="1"/>
</dbReference>
<organism evidence="5 6">
    <name type="scientific">Flagellimonas meridianipacifica</name>
    <dbReference type="NCBI Taxonomy" id="1080225"/>
    <lineage>
        <taxon>Bacteria</taxon>
        <taxon>Pseudomonadati</taxon>
        <taxon>Bacteroidota</taxon>
        <taxon>Flavobacteriia</taxon>
        <taxon>Flavobacteriales</taxon>
        <taxon>Flavobacteriaceae</taxon>
        <taxon>Flagellimonas</taxon>
    </lineage>
</organism>
<protein>
    <submittedName>
        <fullName evidence="5">Helix-turn-helix protein</fullName>
    </submittedName>
</protein>
<evidence type="ECO:0000313" key="5">
    <source>
        <dbReference type="EMBL" id="PRX54244.1"/>
    </source>
</evidence>
<dbReference type="EMBL" id="PVYX01000002">
    <property type="protein sequence ID" value="PRX54244.1"/>
    <property type="molecule type" value="Genomic_DNA"/>
</dbReference>
<dbReference type="SUPFAM" id="SSF46689">
    <property type="entry name" value="Homeodomain-like"/>
    <property type="match status" value="1"/>
</dbReference>
<dbReference type="Pfam" id="PF12833">
    <property type="entry name" value="HTH_18"/>
    <property type="match status" value="1"/>
</dbReference>
<dbReference type="GO" id="GO:0043565">
    <property type="term" value="F:sequence-specific DNA binding"/>
    <property type="evidence" value="ECO:0007669"/>
    <property type="project" value="InterPro"/>
</dbReference>
<dbReference type="PROSITE" id="PS00041">
    <property type="entry name" value="HTH_ARAC_FAMILY_1"/>
    <property type="match status" value="1"/>
</dbReference>
<dbReference type="InterPro" id="IPR020449">
    <property type="entry name" value="Tscrpt_reg_AraC-type_HTH"/>
</dbReference>
<dbReference type="Proteomes" id="UP000237640">
    <property type="component" value="Unassembled WGS sequence"/>
</dbReference>
<keyword evidence="3" id="KW-0804">Transcription</keyword>
<dbReference type="PANTHER" id="PTHR43280:SF32">
    <property type="entry name" value="TRANSCRIPTIONAL REGULATORY PROTEIN"/>
    <property type="match status" value="1"/>
</dbReference>
<dbReference type="OrthoDB" id="1096411at2"/>
<comment type="caution">
    <text evidence="5">The sequence shown here is derived from an EMBL/GenBank/DDBJ whole genome shotgun (WGS) entry which is preliminary data.</text>
</comment>
<keyword evidence="2" id="KW-0238">DNA-binding</keyword>
<evidence type="ECO:0000256" key="3">
    <source>
        <dbReference type="ARBA" id="ARBA00023163"/>
    </source>
</evidence>